<dbReference type="EMBL" id="BK032514">
    <property type="protein sequence ID" value="DAF45588.1"/>
    <property type="molecule type" value="Genomic_DNA"/>
</dbReference>
<accession>A0A8S5S3K7</accession>
<proteinExistence type="predicted"/>
<organism evidence="1">
    <name type="scientific">Siphoviridae sp. ctBLh2</name>
    <dbReference type="NCBI Taxonomy" id="2827803"/>
    <lineage>
        <taxon>Viruses</taxon>
        <taxon>Duplodnaviria</taxon>
        <taxon>Heunggongvirae</taxon>
        <taxon>Uroviricota</taxon>
        <taxon>Caudoviricetes</taxon>
    </lineage>
</organism>
<reference evidence="1" key="1">
    <citation type="journal article" date="2021" name="Proc. Natl. Acad. Sci. U.S.A.">
        <title>A Catalog of Tens of Thousands of Viruses from Human Metagenomes Reveals Hidden Associations with Chronic Diseases.</title>
        <authorList>
            <person name="Tisza M.J."/>
            <person name="Buck C.B."/>
        </authorList>
    </citation>
    <scope>NUCLEOTIDE SEQUENCE</scope>
    <source>
        <strain evidence="1">CtBLh2</strain>
    </source>
</reference>
<name>A0A8S5S3K7_9CAUD</name>
<sequence length="53" mass="6222">MLKPECLINFKNLKTRHTNKTLNKTGSINKKWQIMNSQAFQTTRQGRAERGFI</sequence>
<evidence type="ECO:0000313" key="1">
    <source>
        <dbReference type="EMBL" id="DAF45588.1"/>
    </source>
</evidence>
<protein>
    <submittedName>
        <fullName evidence="1">Uncharacterized protein</fullName>
    </submittedName>
</protein>